<dbReference type="GO" id="GO:0006355">
    <property type="term" value="P:regulation of DNA-templated transcription"/>
    <property type="evidence" value="ECO:0007669"/>
    <property type="project" value="InterPro"/>
</dbReference>
<dbReference type="NCBIfam" id="NF007621">
    <property type="entry name" value="PRK10276.1"/>
    <property type="match status" value="1"/>
</dbReference>
<evidence type="ECO:0000313" key="11">
    <source>
        <dbReference type="Proteomes" id="UP000319502"/>
    </source>
</evidence>
<comment type="caution">
    <text evidence="10">The sequence shown here is derived from an EMBL/GenBank/DDBJ whole genome shotgun (WGS) entry which is preliminary data.</text>
</comment>
<keyword evidence="4 7" id="KW-0068">Autocatalytic cleavage</keyword>
<dbReference type="EMBL" id="VMNK01000010">
    <property type="protein sequence ID" value="TVO55889.1"/>
    <property type="molecule type" value="Genomic_DNA"/>
</dbReference>
<dbReference type="GO" id="GO:0003887">
    <property type="term" value="F:DNA-directed DNA polymerase activity"/>
    <property type="evidence" value="ECO:0007669"/>
    <property type="project" value="UniProtKB-EC"/>
</dbReference>
<dbReference type="AlphaFoldDB" id="A0A557QSL5"/>
<dbReference type="GO" id="GO:0016787">
    <property type="term" value="F:hydrolase activity"/>
    <property type="evidence" value="ECO:0007669"/>
    <property type="project" value="UniProtKB-KW"/>
</dbReference>
<feature type="domain" description="Peptidase S24/S26A/S26B/S26C" evidence="9">
    <location>
        <begin position="35"/>
        <end position="148"/>
    </location>
</feature>
<evidence type="ECO:0000256" key="3">
    <source>
        <dbReference type="ARBA" id="ARBA00022801"/>
    </source>
</evidence>
<dbReference type="InterPro" id="IPR006197">
    <property type="entry name" value="Peptidase_S24_LexA"/>
</dbReference>
<comment type="similarity">
    <text evidence="1 7">Belongs to the peptidase S24 family.</text>
</comment>
<dbReference type="OrthoDB" id="9802364at2"/>
<dbReference type="InterPro" id="IPR015927">
    <property type="entry name" value="Peptidase_S24_S26A/B/C"/>
</dbReference>
<dbReference type="CDD" id="cd06529">
    <property type="entry name" value="S24_LexA-like"/>
    <property type="match status" value="1"/>
</dbReference>
<accession>A0A557QSL5</accession>
<dbReference type="InterPro" id="IPR036286">
    <property type="entry name" value="LexA/Signal_pep-like_sf"/>
</dbReference>
<evidence type="ECO:0000256" key="7">
    <source>
        <dbReference type="RuleBase" id="RU003991"/>
    </source>
</evidence>
<dbReference type="RefSeq" id="WP_144309799.1">
    <property type="nucleotide sequence ID" value="NZ_VMNK01000010.1"/>
</dbReference>
<evidence type="ECO:0000313" key="10">
    <source>
        <dbReference type="EMBL" id="TVO55889.1"/>
    </source>
</evidence>
<keyword evidence="10" id="KW-0548">Nucleotidyltransferase</keyword>
<evidence type="ECO:0000256" key="8">
    <source>
        <dbReference type="SAM" id="MobiDB-lite"/>
    </source>
</evidence>
<dbReference type="Proteomes" id="UP000319502">
    <property type="component" value="Unassembled WGS sequence"/>
</dbReference>
<evidence type="ECO:0000256" key="2">
    <source>
        <dbReference type="ARBA" id="ARBA00022763"/>
    </source>
</evidence>
<evidence type="ECO:0000256" key="6">
    <source>
        <dbReference type="ARBA" id="ARBA00023236"/>
    </source>
</evidence>
<dbReference type="PANTHER" id="PTHR33516">
    <property type="entry name" value="LEXA REPRESSOR"/>
    <property type="match status" value="1"/>
</dbReference>
<sequence length="158" mass="17271">MRSHAQHTSPVPTLSQAPEPLATDAPAAEIRLLSHRISAGFPSPASDYVEDGLDLNEYLVRNKPASFMFTVKGDSMTGASIEDGDKVVVDRSARAQHNDIVVAVVDGEYTIKRLYLRDGHVELRPENPAFEAITFGEGSELEVWGVVVGVVRRYPVAR</sequence>
<keyword evidence="3 7" id="KW-0378">Hydrolase</keyword>
<feature type="region of interest" description="Disordered" evidence="8">
    <location>
        <begin position="1"/>
        <end position="20"/>
    </location>
</feature>
<keyword evidence="5" id="KW-0234">DNA repair</keyword>
<keyword evidence="2" id="KW-0227">DNA damage</keyword>
<evidence type="ECO:0000256" key="4">
    <source>
        <dbReference type="ARBA" id="ARBA00022813"/>
    </source>
</evidence>
<evidence type="ECO:0000256" key="5">
    <source>
        <dbReference type="ARBA" id="ARBA00023204"/>
    </source>
</evidence>
<dbReference type="Pfam" id="PF00717">
    <property type="entry name" value="Peptidase_S24"/>
    <property type="match status" value="1"/>
</dbReference>
<gene>
    <name evidence="10" type="primary">umuD</name>
    <name evidence="10" type="ORF">FHP91_11785</name>
</gene>
<keyword evidence="11" id="KW-1185">Reference proteome</keyword>
<keyword evidence="6" id="KW-0742">SOS response</keyword>
<dbReference type="Gene3D" id="2.10.109.10">
    <property type="entry name" value="Umud Fragment, subunit A"/>
    <property type="match status" value="1"/>
</dbReference>
<protein>
    <submittedName>
        <fullName evidence="10">Translesion error-prone DNA polymerase V autoproteolytic subunit</fullName>
        <ecNumber evidence="10">2.7.7.7</ecNumber>
    </submittedName>
</protein>
<name>A0A557QSL5_9RHOO</name>
<dbReference type="InterPro" id="IPR050077">
    <property type="entry name" value="LexA_repressor"/>
</dbReference>
<keyword evidence="10" id="KW-0808">Transferase</keyword>
<reference evidence="10 11" key="1">
    <citation type="submission" date="2019-07" db="EMBL/GenBank/DDBJ databases">
        <title>The pathways for chlorine oxyanion respiration interact through the shared metabolite chlorate.</title>
        <authorList>
            <person name="Barnum T.P."/>
            <person name="Cheng Y."/>
            <person name="Hill K.A."/>
            <person name="Lucas L.N."/>
            <person name="Carlson H.K."/>
            <person name="Coates J.D."/>
        </authorList>
    </citation>
    <scope>NUCLEOTIDE SEQUENCE [LARGE SCALE GENOMIC DNA]</scope>
    <source>
        <strain evidence="10 11">SFB-3</strain>
    </source>
</reference>
<evidence type="ECO:0000256" key="1">
    <source>
        <dbReference type="ARBA" id="ARBA00007484"/>
    </source>
</evidence>
<dbReference type="GO" id="GO:0009432">
    <property type="term" value="P:SOS response"/>
    <property type="evidence" value="ECO:0007669"/>
    <property type="project" value="UniProtKB-KW"/>
</dbReference>
<evidence type="ECO:0000259" key="9">
    <source>
        <dbReference type="Pfam" id="PF00717"/>
    </source>
</evidence>
<organism evidence="10 11">
    <name type="scientific">Denitromonas halophila</name>
    <dbReference type="NCBI Taxonomy" id="1629404"/>
    <lineage>
        <taxon>Bacteria</taxon>
        <taxon>Pseudomonadati</taxon>
        <taxon>Pseudomonadota</taxon>
        <taxon>Betaproteobacteria</taxon>
        <taxon>Rhodocyclales</taxon>
        <taxon>Zoogloeaceae</taxon>
        <taxon>Denitromonas</taxon>
    </lineage>
</organism>
<dbReference type="InterPro" id="IPR039418">
    <property type="entry name" value="LexA-like"/>
</dbReference>
<dbReference type="PANTHER" id="PTHR33516:SF2">
    <property type="entry name" value="LEXA REPRESSOR-RELATED"/>
    <property type="match status" value="1"/>
</dbReference>
<dbReference type="GO" id="GO:0006281">
    <property type="term" value="P:DNA repair"/>
    <property type="evidence" value="ECO:0007669"/>
    <property type="project" value="UniProtKB-KW"/>
</dbReference>
<dbReference type="SUPFAM" id="SSF51306">
    <property type="entry name" value="LexA/Signal peptidase"/>
    <property type="match status" value="1"/>
</dbReference>
<proteinExistence type="inferred from homology"/>
<dbReference type="EC" id="2.7.7.7" evidence="10"/>
<feature type="compositionally biased region" description="Polar residues" evidence="8">
    <location>
        <begin position="1"/>
        <end position="16"/>
    </location>
</feature>
<dbReference type="GO" id="GO:0003677">
    <property type="term" value="F:DNA binding"/>
    <property type="evidence" value="ECO:0007669"/>
    <property type="project" value="InterPro"/>
</dbReference>
<dbReference type="PRINTS" id="PR00726">
    <property type="entry name" value="LEXASERPTASE"/>
</dbReference>